<dbReference type="InterPro" id="IPR020095">
    <property type="entry name" value="PsdUridine_synth_TruA_C"/>
</dbReference>
<dbReference type="PANTHER" id="PTHR11142">
    <property type="entry name" value="PSEUDOURIDYLATE SYNTHASE"/>
    <property type="match status" value="1"/>
</dbReference>
<dbReference type="AlphaFoldDB" id="A0A1I0FYD9"/>
<dbReference type="SUPFAM" id="SSF55120">
    <property type="entry name" value="Pseudouridine synthase"/>
    <property type="match status" value="1"/>
</dbReference>
<dbReference type="NCBIfam" id="TIGR00071">
    <property type="entry name" value="hisT_truA"/>
    <property type="match status" value="1"/>
</dbReference>
<dbReference type="Gene3D" id="3.30.70.660">
    <property type="entry name" value="Pseudouridine synthase I, catalytic domain, C-terminal subdomain"/>
    <property type="match status" value="1"/>
</dbReference>
<dbReference type="FunFam" id="3.30.70.580:FF:000001">
    <property type="entry name" value="tRNA pseudouridine synthase A"/>
    <property type="match status" value="1"/>
</dbReference>
<dbReference type="EC" id="5.4.99.12" evidence="4"/>
<dbReference type="HAMAP" id="MF_00171">
    <property type="entry name" value="TruA"/>
    <property type="match status" value="1"/>
</dbReference>
<keyword evidence="8" id="KW-1185">Reference proteome</keyword>
<dbReference type="EMBL" id="FOIL01000029">
    <property type="protein sequence ID" value="SET63325.1"/>
    <property type="molecule type" value="Genomic_DNA"/>
</dbReference>
<gene>
    <name evidence="4" type="primary">truA</name>
    <name evidence="7" type="ORF">SAMN04487771_102911</name>
</gene>
<evidence type="ECO:0000256" key="5">
    <source>
        <dbReference type="RuleBase" id="RU003792"/>
    </source>
</evidence>
<evidence type="ECO:0000256" key="1">
    <source>
        <dbReference type="ARBA" id="ARBA00009375"/>
    </source>
</evidence>
<comment type="similarity">
    <text evidence="1 4 5">Belongs to the tRNA pseudouridine synthase TruA family.</text>
</comment>
<dbReference type="GO" id="GO:0160147">
    <property type="term" value="F:tRNA pseudouridine(38-40) synthase activity"/>
    <property type="evidence" value="ECO:0007669"/>
    <property type="project" value="UniProtKB-EC"/>
</dbReference>
<dbReference type="InterPro" id="IPR020094">
    <property type="entry name" value="TruA/RsuA/RluB/E/F_N"/>
</dbReference>
<reference evidence="7 8" key="1">
    <citation type="submission" date="2016-10" db="EMBL/GenBank/DDBJ databases">
        <authorList>
            <person name="de Groot N.N."/>
        </authorList>
    </citation>
    <scope>NUCLEOTIDE SEQUENCE [LARGE SCALE GENOMIC DNA]</scope>
    <source>
        <strain evidence="7 8">KH1P1</strain>
    </source>
</reference>
<sequence>MRRIMLTVAYDGTNYSGWQLQPNSRTIEEVLNRAISELLQENIEVIGASRTDSGVHALGNICIFDTEKSRIPGDKFAIAINQRLPEDIRVQHSEDVPEDFHPRKANGVKTYVYRILNRKMEDPTRRLNSTFCYFDLDLEKMRSAAAYLIGEHDFASFCAPKSQAVTTVRRIYSIDIEKDEDDMVTIRISGGGFLYNMVRIIAGTLMRVGTGLYEPEHVEEILEAKDRQAAGPTAPAKGLTMESLVFEKEPAPEVRGENIHYSYTIDQRSLLKSGNSMVLIHRCEEEEFAGLVERSVHQAFRNGAKQVFVKDEEKTGRIRVGQVFGLYRIRAQKRDIFEAVFFGKELEDDSEE</sequence>
<evidence type="ECO:0000313" key="7">
    <source>
        <dbReference type="EMBL" id="SET63325.1"/>
    </source>
</evidence>
<evidence type="ECO:0000256" key="4">
    <source>
        <dbReference type="HAMAP-Rule" id="MF_00171"/>
    </source>
</evidence>
<feature type="binding site" evidence="4">
    <location>
        <position position="111"/>
    </location>
    <ligand>
        <name>substrate</name>
    </ligand>
</feature>
<dbReference type="STRING" id="1526.SAMN02910262_00924"/>
<keyword evidence="3 4" id="KW-0413">Isomerase</keyword>
<dbReference type="InterPro" id="IPR020097">
    <property type="entry name" value="PsdUridine_synth_TruA_a/b_dom"/>
</dbReference>
<feature type="active site" description="Nucleophile" evidence="4">
    <location>
        <position position="52"/>
    </location>
</feature>
<dbReference type="OrthoDB" id="9811823at2"/>
<organism evidence="7 8">
    <name type="scientific">[Clostridium] aminophilum</name>
    <dbReference type="NCBI Taxonomy" id="1526"/>
    <lineage>
        <taxon>Bacteria</taxon>
        <taxon>Bacillati</taxon>
        <taxon>Bacillota</taxon>
        <taxon>Clostridia</taxon>
        <taxon>Lachnospirales</taxon>
        <taxon>Lachnospiraceae</taxon>
    </lineage>
</organism>
<comment type="catalytic activity">
    <reaction evidence="4 5">
        <text>uridine(38/39/40) in tRNA = pseudouridine(38/39/40) in tRNA</text>
        <dbReference type="Rhea" id="RHEA:22376"/>
        <dbReference type="Rhea" id="RHEA-COMP:10085"/>
        <dbReference type="Rhea" id="RHEA-COMP:10087"/>
        <dbReference type="ChEBI" id="CHEBI:65314"/>
        <dbReference type="ChEBI" id="CHEBI:65315"/>
        <dbReference type="EC" id="5.4.99.12"/>
    </reaction>
</comment>
<evidence type="ECO:0000256" key="3">
    <source>
        <dbReference type="ARBA" id="ARBA00023235"/>
    </source>
</evidence>
<feature type="domain" description="Pseudouridine synthase I TruA alpha/beta" evidence="6">
    <location>
        <begin position="144"/>
        <end position="244"/>
    </location>
</feature>
<dbReference type="InterPro" id="IPR020103">
    <property type="entry name" value="PsdUridine_synth_cat_dom_sf"/>
</dbReference>
<dbReference type="eggNOG" id="COG0101">
    <property type="taxonomic scope" value="Bacteria"/>
</dbReference>
<accession>A0A1I0FYD9</accession>
<dbReference type="CDD" id="cd02570">
    <property type="entry name" value="PseudoU_synth_EcTruA"/>
    <property type="match status" value="1"/>
</dbReference>
<dbReference type="Proteomes" id="UP000199820">
    <property type="component" value="Unassembled WGS sequence"/>
</dbReference>
<dbReference type="PANTHER" id="PTHR11142:SF0">
    <property type="entry name" value="TRNA PSEUDOURIDINE SYNTHASE-LIKE 1"/>
    <property type="match status" value="1"/>
</dbReference>
<comment type="caution">
    <text evidence="4">Lacks conserved residue(s) required for the propagation of feature annotation.</text>
</comment>
<evidence type="ECO:0000313" key="8">
    <source>
        <dbReference type="Proteomes" id="UP000199820"/>
    </source>
</evidence>
<evidence type="ECO:0000256" key="2">
    <source>
        <dbReference type="ARBA" id="ARBA00022694"/>
    </source>
</evidence>
<feature type="domain" description="Pseudouridine synthase I TruA alpha/beta" evidence="6">
    <location>
        <begin position="8"/>
        <end position="103"/>
    </location>
</feature>
<comment type="function">
    <text evidence="4">Formation of pseudouridine at positions 38, 39 and 40 in the anticodon stem and loop of transfer RNAs.</text>
</comment>
<dbReference type="Gene3D" id="3.30.70.580">
    <property type="entry name" value="Pseudouridine synthase I, catalytic domain, N-terminal subdomain"/>
    <property type="match status" value="1"/>
</dbReference>
<dbReference type="GO" id="GO:0003723">
    <property type="term" value="F:RNA binding"/>
    <property type="evidence" value="ECO:0007669"/>
    <property type="project" value="InterPro"/>
</dbReference>
<dbReference type="RefSeq" id="WP_083378863.1">
    <property type="nucleotide sequence ID" value="NZ_FOIL01000029.1"/>
</dbReference>
<name>A0A1I0FYD9_9FIRM</name>
<dbReference type="Pfam" id="PF01416">
    <property type="entry name" value="PseudoU_synth_1"/>
    <property type="match status" value="2"/>
</dbReference>
<comment type="subunit">
    <text evidence="4">Homodimer.</text>
</comment>
<proteinExistence type="inferred from homology"/>
<dbReference type="GO" id="GO:0031119">
    <property type="term" value="P:tRNA pseudouridine synthesis"/>
    <property type="evidence" value="ECO:0007669"/>
    <property type="project" value="UniProtKB-UniRule"/>
</dbReference>
<keyword evidence="2 4" id="KW-0819">tRNA processing</keyword>
<protein>
    <recommendedName>
        <fullName evidence="4">tRNA pseudouridine synthase A</fullName>
        <ecNumber evidence="4">5.4.99.12</ecNumber>
    </recommendedName>
    <alternativeName>
        <fullName evidence="4">tRNA pseudouridine(38-40) synthase</fullName>
    </alternativeName>
    <alternativeName>
        <fullName evidence="4">tRNA pseudouridylate synthase I</fullName>
    </alternativeName>
    <alternativeName>
        <fullName evidence="4">tRNA-uridine isomerase I</fullName>
    </alternativeName>
</protein>
<evidence type="ECO:0000259" key="6">
    <source>
        <dbReference type="Pfam" id="PF01416"/>
    </source>
</evidence>
<dbReference type="InterPro" id="IPR001406">
    <property type="entry name" value="PsdUridine_synth_TruA"/>
</dbReference>